<dbReference type="Pfam" id="PF01985">
    <property type="entry name" value="CRS1_YhbY"/>
    <property type="match status" value="1"/>
</dbReference>
<dbReference type="EMBL" id="GISG01246038">
    <property type="protein sequence ID" value="MBA4670074.1"/>
    <property type="molecule type" value="Transcribed_RNA"/>
</dbReference>
<proteinExistence type="predicted"/>
<feature type="region of interest" description="Disordered" evidence="3">
    <location>
        <begin position="1"/>
        <end position="58"/>
    </location>
</feature>
<dbReference type="InterPro" id="IPR001890">
    <property type="entry name" value="RNA-binding_CRM"/>
</dbReference>
<sequence>MNSDSVLKDEMSGASFDDDDDDDDDDEDDENDDDDDDGNVTSSKITHVAPNDSGNASRDKLLLHSTSSQSEPMTSSVSKEGLGYHPFETIERNSGKELVPPFHKLEERDSSAVSPRARPLTNKERLLLRRQALKMKKRPVLAVGKSNAVTGVAKAIRDHFKKHHLAIVNVKGRAKGTSVQEVVCQLEQATGAVLVSHEPTKIILYRGWGGGVDIGRANSGQHDIQASVSSMAVSPELLEAMRLECGLSIN</sequence>
<name>A0A7C9AKN8_OPUST</name>
<evidence type="ECO:0000256" key="3">
    <source>
        <dbReference type="SAM" id="MobiDB-lite"/>
    </source>
</evidence>
<reference evidence="5" key="1">
    <citation type="journal article" date="2013" name="J. Plant Res.">
        <title>Effect of fungi and light on seed germination of three Opuntia species from semiarid lands of central Mexico.</title>
        <authorList>
            <person name="Delgado-Sanchez P."/>
            <person name="Jimenez-Bremont J.F."/>
            <person name="Guerrero-Gonzalez Mde L."/>
            <person name="Flores J."/>
        </authorList>
    </citation>
    <scope>NUCLEOTIDE SEQUENCE</scope>
    <source>
        <tissue evidence="5">Cladode</tissue>
    </source>
</reference>
<evidence type="ECO:0000259" key="4">
    <source>
        <dbReference type="PROSITE" id="PS51295"/>
    </source>
</evidence>
<dbReference type="AlphaFoldDB" id="A0A7C9AKN8"/>
<organism evidence="5">
    <name type="scientific">Opuntia streptacantha</name>
    <name type="common">Prickly pear cactus</name>
    <name type="synonym">Opuntia cardona</name>
    <dbReference type="NCBI Taxonomy" id="393608"/>
    <lineage>
        <taxon>Eukaryota</taxon>
        <taxon>Viridiplantae</taxon>
        <taxon>Streptophyta</taxon>
        <taxon>Embryophyta</taxon>
        <taxon>Tracheophyta</taxon>
        <taxon>Spermatophyta</taxon>
        <taxon>Magnoliopsida</taxon>
        <taxon>eudicotyledons</taxon>
        <taxon>Gunneridae</taxon>
        <taxon>Pentapetalae</taxon>
        <taxon>Caryophyllales</taxon>
        <taxon>Cactineae</taxon>
        <taxon>Cactaceae</taxon>
        <taxon>Opuntioideae</taxon>
        <taxon>Opuntia</taxon>
    </lineage>
</organism>
<dbReference type="EMBL" id="GISG01246039">
    <property type="protein sequence ID" value="MBA4670075.1"/>
    <property type="molecule type" value="Transcribed_RNA"/>
</dbReference>
<dbReference type="SMART" id="SM01103">
    <property type="entry name" value="CRS1_YhbY"/>
    <property type="match status" value="1"/>
</dbReference>
<protein>
    <recommendedName>
        <fullName evidence="4">CRM domain-containing protein</fullName>
    </recommendedName>
</protein>
<reference evidence="5" key="2">
    <citation type="submission" date="2020-07" db="EMBL/GenBank/DDBJ databases">
        <authorList>
            <person name="Vera ALvarez R."/>
            <person name="Arias-Moreno D.M."/>
            <person name="Jimenez-Jacinto V."/>
            <person name="Jimenez-Bremont J.F."/>
            <person name="Swaminathan K."/>
            <person name="Moose S.P."/>
            <person name="Guerrero-Gonzalez M.L."/>
            <person name="Marino-Ramirez L."/>
            <person name="Landsman D."/>
            <person name="Rodriguez-Kessler M."/>
            <person name="Delgado-Sanchez P."/>
        </authorList>
    </citation>
    <scope>NUCLEOTIDE SEQUENCE</scope>
    <source>
        <tissue evidence="5">Cladode</tissue>
    </source>
</reference>
<feature type="compositionally biased region" description="Basic and acidic residues" evidence="3">
    <location>
        <begin position="1"/>
        <end position="11"/>
    </location>
</feature>
<dbReference type="PROSITE" id="PS51295">
    <property type="entry name" value="CRM"/>
    <property type="match status" value="1"/>
</dbReference>
<dbReference type="GO" id="GO:0003723">
    <property type="term" value="F:RNA binding"/>
    <property type="evidence" value="ECO:0007669"/>
    <property type="project" value="UniProtKB-UniRule"/>
</dbReference>
<feature type="compositionally biased region" description="Acidic residues" evidence="3">
    <location>
        <begin position="16"/>
        <end position="38"/>
    </location>
</feature>
<dbReference type="InterPro" id="IPR035920">
    <property type="entry name" value="YhbY-like_sf"/>
</dbReference>
<evidence type="ECO:0000256" key="1">
    <source>
        <dbReference type="ARBA" id="ARBA00022884"/>
    </source>
</evidence>
<accession>A0A7C9AKN8</accession>
<dbReference type="Gene3D" id="3.30.110.60">
    <property type="entry name" value="YhbY-like"/>
    <property type="match status" value="1"/>
</dbReference>
<feature type="domain" description="CRM" evidence="4">
    <location>
        <begin position="118"/>
        <end position="217"/>
    </location>
</feature>
<evidence type="ECO:0000313" key="5">
    <source>
        <dbReference type="EMBL" id="MBA4670074.1"/>
    </source>
</evidence>
<keyword evidence="1 2" id="KW-0694">RNA-binding</keyword>
<dbReference type="SUPFAM" id="SSF75471">
    <property type="entry name" value="YhbY-like"/>
    <property type="match status" value="1"/>
</dbReference>
<evidence type="ECO:0000256" key="2">
    <source>
        <dbReference type="PROSITE-ProRule" id="PRU00626"/>
    </source>
</evidence>